<feature type="compositionally biased region" description="Polar residues" evidence="2">
    <location>
        <begin position="1"/>
        <end position="17"/>
    </location>
</feature>
<gene>
    <name evidence="3" type="ORF">PECUL_23A014365</name>
</gene>
<evidence type="ECO:0000313" key="4">
    <source>
        <dbReference type="Proteomes" id="UP001295444"/>
    </source>
</evidence>
<feature type="region of interest" description="Disordered" evidence="2">
    <location>
        <begin position="1"/>
        <end position="25"/>
    </location>
</feature>
<dbReference type="GO" id="GO:0030100">
    <property type="term" value="P:regulation of endocytosis"/>
    <property type="evidence" value="ECO:0007669"/>
    <property type="project" value="TreeGrafter"/>
</dbReference>
<reference evidence="3" key="1">
    <citation type="submission" date="2022-03" db="EMBL/GenBank/DDBJ databases">
        <authorList>
            <person name="Alioto T."/>
            <person name="Alioto T."/>
            <person name="Gomez Garrido J."/>
        </authorList>
    </citation>
    <scope>NUCLEOTIDE SEQUENCE</scope>
</reference>
<evidence type="ECO:0000256" key="1">
    <source>
        <dbReference type="ARBA" id="ARBA00023054"/>
    </source>
</evidence>
<evidence type="ECO:0000256" key="2">
    <source>
        <dbReference type="SAM" id="MobiDB-lite"/>
    </source>
</evidence>
<dbReference type="GO" id="GO:0005737">
    <property type="term" value="C:cytoplasm"/>
    <property type="evidence" value="ECO:0007669"/>
    <property type="project" value="TreeGrafter"/>
</dbReference>
<dbReference type="GO" id="GO:0015031">
    <property type="term" value="P:protein transport"/>
    <property type="evidence" value="ECO:0007669"/>
    <property type="project" value="TreeGrafter"/>
</dbReference>
<dbReference type="EMBL" id="OW240914">
    <property type="protein sequence ID" value="CAH2276782.1"/>
    <property type="molecule type" value="Genomic_DNA"/>
</dbReference>
<dbReference type="Proteomes" id="UP001295444">
    <property type="component" value="Chromosome 03"/>
</dbReference>
<proteinExistence type="predicted"/>
<evidence type="ECO:0000313" key="3">
    <source>
        <dbReference type="EMBL" id="CAH2276782.1"/>
    </source>
</evidence>
<dbReference type="InterPro" id="IPR047335">
    <property type="entry name" value="RUFY1-3"/>
</dbReference>
<keyword evidence="4" id="KW-1185">Reference proteome</keyword>
<name>A0AAD1VX54_PELCU</name>
<dbReference type="PANTHER" id="PTHR45956">
    <property type="entry name" value="RUN AND FYVE DOMAIN-CONTAINING PROTEIN 2-LIKE PROTEIN"/>
    <property type="match status" value="1"/>
</dbReference>
<sequence>MGNPKKQNSSQEATNKTPVAKSGPLTCYFLDSADHKEETTDLKMAEDSAPSSPLIATKDRIVSLQLEHNQLLQEAEHIRERSERHVEVNKQDTRVELETYKQSRQGLDEMYNEVWKKLKNESQSRMDLEKELELQIGMKTEMEIAMKLLEKDIYEKQDTLVTLRKQLDDVKAINLQICQKFQDSESSLNTQTEIIMSLQAKTGQMTNTIKHMEESTKHAIDSCLIAVPNPVATLTAIFGIIYNDTDVEEDDVERFISLYAYTEGQPQARTLQPNMTAIVPNIIMAENHIPSYQHGLKLYLTYTQRYTTQPPTTHTLIIRVRSQHTGVNRPIHL</sequence>
<protein>
    <submittedName>
        <fullName evidence="3">RUN and FYVE domain-containing 1 isoform X2</fullName>
    </submittedName>
</protein>
<accession>A0AAD1VX54</accession>
<dbReference type="PANTHER" id="PTHR45956:SF4">
    <property type="entry name" value="RUN AND FYVE DOMAIN-CONTAINING PROTEIN 1"/>
    <property type="match status" value="1"/>
</dbReference>
<organism evidence="3 4">
    <name type="scientific">Pelobates cultripes</name>
    <name type="common">Western spadefoot toad</name>
    <dbReference type="NCBI Taxonomy" id="61616"/>
    <lineage>
        <taxon>Eukaryota</taxon>
        <taxon>Metazoa</taxon>
        <taxon>Chordata</taxon>
        <taxon>Craniata</taxon>
        <taxon>Vertebrata</taxon>
        <taxon>Euteleostomi</taxon>
        <taxon>Amphibia</taxon>
        <taxon>Batrachia</taxon>
        <taxon>Anura</taxon>
        <taxon>Pelobatoidea</taxon>
        <taxon>Pelobatidae</taxon>
        <taxon>Pelobates</taxon>
    </lineage>
</organism>
<keyword evidence="1" id="KW-0175">Coiled coil</keyword>
<dbReference type="AlphaFoldDB" id="A0AAD1VX54"/>